<evidence type="ECO:0000256" key="1">
    <source>
        <dbReference type="SAM" id="MobiDB-lite"/>
    </source>
</evidence>
<gene>
    <name evidence="2" type="ORF">HNY73_012580</name>
</gene>
<name>A0A8T0EXH9_ARGBR</name>
<organism evidence="2 3">
    <name type="scientific">Argiope bruennichi</name>
    <name type="common">Wasp spider</name>
    <name type="synonym">Aranea bruennichi</name>
    <dbReference type="NCBI Taxonomy" id="94029"/>
    <lineage>
        <taxon>Eukaryota</taxon>
        <taxon>Metazoa</taxon>
        <taxon>Ecdysozoa</taxon>
        <taxon>Arthropoda</taxon>
        <taxon>Chelicerata</taxon>
        <taxon>Arachnida</taxon>
        <taxon>Araneae</taxon>
        <taxon>Araneomorphae</taxon>
        <taxon>Entelegynae</taxon>
        <taxon>Araneoidea</taxon>
        <taxon>Araneidae</taxon>
        <taxon>Argiope</taxon>
    </lineage>
</organism>
<accession>A0A8T0EXH9</accession>
<evidence type="ECO:0000313" key="3">
    <source>
        <dbReference type="Proteomes" id="UP000807504"/>
    </source>
</evidence>
<comment type="caution">
    <text evidence="2">The sequence shown here is derived from an EMBL/GenBank/DDBJ whole genome shotgun (WGS) entry which is preliminary data.</text>
</comment>
<evidence type="ECO:0000313" key="2">
    <source>
        <dbReference type="EMBL" id="KAF8782277.1"/>
    </source>
</evidence>
<proteinExistence type="predicted"/>
<sequence length="113" mass="12316">MVAHSDSPTKPKKPGKIVLQNTMATTVFWDAKGVVVAIHAVSTLLAEQQALLLEVILKWGTFSTIQSTLHTTHLFCQAIITSSWYEDMAPWPSGFDDDEELKDASQAGQGTSV</sequence>
<dbReference type="Proteomes" id="UP000807504">
    <property type="component" value="Unassembled WGS sequence"/>
</dbReference>
<dbReference type="EMBL" id="JABXBU010001863">
    <property type="protein sequence ID" value="KAF8782277.1"/>
    <property type="molecule type" value="Genomic_DNA"/>
</dbReference>
<feature type="region of interest" description="Disordered" evidence="1">
    <location>
        <begin position="91"/>
        <end position="113"/>
    </location>
</feature>
<reference evidence="2" key="1">
    <citation type="journal article" date="2020" name="bioRxiv">
        <title>Chromosome-level reference genome of the European wasp spider Argiope bruennichi: a resource for studies on range expansion and evolutionary adaptation.</title>
        <authorList>
            <person name="Sheffer M.M."/>
            <person name="Hoppe A."/>
            <person name="Krehenwinkel H."/>
            <person name="Uhl G."/>
            <person name="Kuss A.W."/>
            <person name="Jensen L."/>
            <person name="Jensen C."/>
            <person name="Gillespie R.G."/>
            <person name="Hoff K.J."/>
            <person name="Prost S."/>
        </authorList>
    </citation>
    <scope>NUCLEOTIDE SEQUENCE</scope>
</reference>
<protein>
    <submittedName>
        <fullName evidence="2">Uncharacterized protein</fullName>
    </submittedName>
</protein>
<dbReference type="AlphaFoldDB" id="A0A8T0EXH9"/>
<reference evidence="2" key="2">
    <citation type="submission" date="2020-06" db="EMBL/GenBank/DDBJ databases">
        <authorList>
            <person name="Sheffer M."/>
        </authorList>
    </citation>
    <scope>NUCLEOTIDE SEQUENCE</scope>
</reference>
<keyword evidence="3" id="KW-1185">Reference proteome</keyword>